<protein>
    <submittedName>
        <fullName evidence="1">Four helix bundle protein</fullName>
    </submittedName>
</protein>
<evidence type="ECO:0000313" key="1">
    <source>
        <dbReference type="EMBL" id="RIH87089.1"/>
    </source>
</evidence>
<dbReference type="EMBL" id="QXDL01000039">
    <property type="protein sequence ID" value="RIH87089.1"/>
    <property type="molecule type" value="Genomic_DNA"/>
</dbReference>
<dbReference type="Proteomes" id="UP000265715">
    <property type="component" value="Unassembled WGS sequence"/>
</dbReference>
<evidence type="ECO:0000313" key="2">
    <source>
        <dbReference type="Proteomes" id="UP000265715"/>
    </source>
</evidence>
<dbReference type="AlphaFoldDB" id="A0A399EVH5"/>
<sequence>MGYPQRAKQATMLSDKSYFGFENLEVYRLGCELVVSAYRLAEALPSREQFDLTSQLCRAATSVCPDIAEGKGRGSDKDFLRFLYMARGSLLETVSAAHLATKLGFVEAQVVKPLYEQASLLNGKINAFIRLLEAPSP</sequence>
<dbReference type="Gene3D" id="1.20.1440.60">
    <property type="entry name" value="23S rRNA-intervening sequence"/>
    <property type="match status" value="1"/>
</dbReference>
<dbReference type="NCBIfam" id="TIGR02436">
    <property type="entry name" value="four helix bundle protein"/>
    <property type="match status" value="1"/>
</dbReference>
<dbReference type="Pfam" id="PF05635">
    <property type="entry name" value="23S_rRNA_IVP"/>
    <property type="match status" value="1"/>
</dbReference>
<dbReference type="SUPFAM" id="SSF158446">
    <property type="entry name" value="IVS-encoded protein-like"/>
    <property type="match status" value="1"/>
</dbReference>
<keyword evidence="2" id="KW-1185">Reference proteome</keyword>
<reference evidence="1 2" key="1">
    <citation type="submission" date="2018-08" db="EMBL/GenBank/DDBJ databases">
        <title>Meiothermus terrae DSM 26712 genome sequencing project.</title>
        <authorList>
            <person name="Da Costa M.S."/>
            <person name="Albuquerque L."/>
            <person name="Raposo P."/>
            <person name="Froufe H.J.C."/>
            <person name="Barroso C.S."/>
            <person name="Egas C."/>
        </authorList>
    </citation>
    <scope>NUCLEOTIDE SEQUENCE [LARGE SCALE GENOMIC DNA]</scope>
    <source>
        <strain evidence="1 2">DSM 26712</strain>
    </source>
</reference>
<organism evidence="1 2">
    <name type="scientific">Calidithermus terrae</name>
    <dbReference type="NCBI Taxonomy" id="1408545"/>
    <lineage>
        <taxon>Bacteria</taxon>
        <taxon>Thermotogati</taxon>
        <taxon>Deinococcota</taxon>
        <taxon>Deinococci</taxon>
        <taxon>Thermales</taxon>
        <taxon>Thermaceae</taxon>
        <taxon>Calidithermus</taxon>
    </lineage>
</organism>
<accession>A0A399EVH5</accession>
<dbReference type="OrthoDB" id="160990at2"/>
<dbReference type="RefSeq" id="WP_119314434.1">
    <property type="nucleotide sequence ID" value="NZ_QXDL01000039.1"/>
</dbReference>
<dbReference type="PANTHER" id="PTHR38471">
    <property type="entry name" value="FOUR HELIX BUNDLE PROTEIN"/>
    <property type="match status" value="1"/>
</dbReference>
<gene>
    <name evidence="1" type="ORF">Mterra_01271</name>
</gene>
<comment type="caution">
    <text evidence="1">The sequence shown here is derived from an EMBL/GenBank/DDBJ whole genome shotgun (WGS) entry which is preliminary data.</text>
</comment>
<dbReference type="InterPro" id="IPR036583">
    <property type="entry name" value="23S_rRNA_IVS_sf"/>
</dbReference>
<dbReference type="InterPro" id="IPR012657">
    <property type="entry name" value="23S_rRNA-intervening_sequence"/>
</dbReference>
<proteinExistence type="predicted"/>
<dbReference type="CDD" id="cd16377">
    <property type="entry name" value="23S_rRNA_IVP_like"/>
    <property type="match status" value="1"/>
</dbReference>
<name>A0A399EVH5_9DEIN</name>
<dbReference type="PANTHER" id="PTHR38471:SF2">
    <property type="entry name" value="FOUR HELIX BUNDLE PROTEIN"/>
    <property type="match status" value="1"/>
</dbReference>